<reference evidence="4" key="1">
    <citation type="submission" date="2017-11" db="EMBL/GenBank/DDBJ databases">
        <title>The draft genome sequence of Chromatocurvus sp. F02.</title>
        <authorList>
            <person name="Du Z.-J."/>
            <person name="Chang Y.-Q."/>
        </authorList>
    </citation>
    <scope>NUCLEOTIDE SEQUENCE [LARGE SCALE GENOMIC DNA]</scope>
    <source>
        <strain evidence="4">F02</strain>
    </source>
</reference>
<comment type="function">
    <text evidence="2">Hydrolyzes RNA 2',3'-cyclic phosphodiester to an RNA 2'-phosphomonoester.</text>
</comment>
<proteinExistence type="inferred from homology"/>
<feature type="active site" description="Proton acceptor" evidence="2">
    <location>
        <position position="143"/>
    </location>
</feature>
<gene>
    <name evidence="3" type="ORF">CWI75_04335</name>
</gene>
<dbReference type="EC" id="3.1.4.58" evidence="2"/>
<dbReference type="Proteomes" id="UP000234845">
    <property type="component" value="Unassembled WGS sequence"/>
</dbReference>
<feature type="active site" description="Proton donor" evidence="2">
    <location>
        <position position="57"/>
    </location>
</feature>
<dbReference type="Gene3D" id="3.90.1140.10">
    <property type="entry name" value="Cyclic phosphodiesterase"/>
    <property type="match status" value="1"/>
</dbReference>
<keyword evidence="4" id="KW-1185">Reference proteome</keyword>
<dbReference type="GO" id="GO:0004113">
    <property type="term" value="F:2',3'-cyclic-nucleotide 3'-phosphodiesterase activity"/>
    <property type="evidence" value="ECO:0007669"/>
    <property type="project" value="InterPro"/>
</dbReference>
<dbReference type="InterPro" id="IPR009097">
    <property type="entry name" value="Cyclic_Pdiesterase"/>
</dbReference>
<dbReference type="InterPro" id="IPR004175">
    <property type="entry name" value="RNA_CPDase"/>
</dbReference>
<dbReference type="PANTHER" id="PTHR35561:SF1">
    <property type="entry name" value="RNA 2',3'-CYCLIC PHOSPHODIESTERASE"/>
    <property type="match status" value="1"/>
</dbReference>
<dbReference type="Pfam" id="PF13563">
    <property type="entry name" value="2_5_RNA_ligase2"/>
    <property type="match status" value="1"/>
</dbReference>
<dbReference type="AlphaFoldDB" id="A0A2N5Y5B3"/>
<feature type="short sequence motif" description="HXTX 1" evidence="2">
    <location>
        <begin position="57"/>
        <end position="60"/>
    </location>
</feature>
<feature type="short sequence motif" description="HXTX 2" evidence="2">
    <location>
        <begin position="143"/>
        <end position="146"/>
    </location>
</feature>
<dbReference type="HAMAP" id="MF_01940">
    <property type="entry name" value="RNA_CPDase"/>
    <property type="match status" value="1"/>
</dbReference>
<comment type="catalytic activity">
    <reaction evidence="2">
        <text>a 3'-end 2',3'-cyclophospho-ribonucleotide-RNA + H2O = a 3'-end 2'-phospho-ribonucleotide-RNA + H(+)</text>
        <dbReference type="Rhea" id="RHEA:11828"/>
        <dbReference type="Rhea" id="RHEA-COMP:10464"/>
        <dbReference type="Rhea" id="RHEA-COMP:17353"/>
        <dbReference type="ChEBI" id="CHEBI:15377"/>
        <dbReference type="ChEBI" id="CHEBI:15378"/>
        <dbReference type="ChEBI" id="CHEBI:83064"/>
        <dbReference type="ChEBI" id="CHEBI:173113"/>
        <dbReference type="EC" id="3.1.4.58"/>
    </reaction>
</comment>
<evidence type="ECO:0000313" key="3">
    <source>
        <dbReference type="EMBL" id="PLW83586.1"/>
    </source>
</evidence>
<comment type="similarity">
    <text evidence="2">Belongs to the 2H phosphoesterase superfamily. ThpR family.</text>
</comment>
<dbReference type="PANTHER" id="PTHR35561">
    <property type="entry name" value="RNA 2',3'-CYCLIC PHOSPHODIESTERASE"/>
    <property type="match status" value="1"/>
</dbReference>
<name>A0A2N5Y5B3_9GAMM</name>
<comment type="caution">
    <text evidence="3">The sequence shown here is derived from an EMBL/GenBank/DDBJ whole genome shotgun (WGS) entry which is preliminary data.</text>
</comment>
<evidence type="ECO:0000256" key="2">
    <source>
        <dbReference type="HAMAP-Rule" id="MF_01940"/>
    </source>
</evidence>
<accession>A0A2N5Y5B3</accession>
<dbReference type="NCBIfam" id="TIGR02258">
    <property type="entry name" value="2_5_ligase"/>
    <property type="match status" value="1"/>
</dbReference>
<organism evidence="3 4">
    <name type="scientific">Kineobactrum sediminis</name>
    <dbReference type="NCBI Taxonomy" id="1905677"/>
    <lineage>
        <taxon>Bacteria</taxon>
        <taxon>Pseudomonadati</taxon>
        <taxon>Pseudomonadota</taxon>
        <taxon>Gammaproteobacteria</taxon>
        <taxon>Cellvibrionales</taxon>
        <taxon>Halieaceae</taxon>
        <taxon>Kineobactrum</taxon>
    </lineage>
</organism>
<dbReference type="GO" id="GO:0008664">
    <property type="term" value="F:RNA 2',3'-cyclic 3'-phosphodiesterase activity"/>
    <property type="evidence" value="ECO:0007669"/>
    <property type="project" value="UniProtKB-EC"/>
</dbReference>
<evidence type="ECO:0000313" key="4">
    <source>
        <dbReference type="Proteomes" id="UP000234845"/>
    </source>
</evidence>
<protein>
    <recommendedName>
        <fullName evidence="2">RNA 2',3'-cyclic phosphodiesterase</fullName>
        <shortName evidence="2">RNA 2',3'-CPDase</shortName>
        <ecNumber evidence="2">3.1.4.58</ecNumber>
    </recommendedName>
</protein>
<keyword evidence="1 2" id="KW-0378">Hydrolase</keyword>
<dbReference type="EMBL" id="PKLZ01000002">
    <property type="protein sequence ID" value="PLW83586.1"/>
    <property type="molecule type" value="Genomic_DNA"/>
</dbReference>
<evidence type="ECO:0000256" key="1">
    <source>
        <dbReference type="ARBA" id="ARBA00022801"/>
    </source>
</evidence>
<dbReference type="SUPFAM" id="SSF55144">
    <property type="entry name" value="LigT-like"/>
    <property type="match status" value="1"/>
</dbReference>
<sequence>MANHRCRSNNKLCCIGGRFMRVFFGLELSQETALAIDAWRERQFGEPGRAVPVANFHITLAFIGDVPETALGTLCQAVDERLARRPVPGSQLLLNQTGYWPKAMIYWLGAETWPPELTTLANTLRSSAGSVQKKRDRNVFVPHVTLFRRCPEAPPAPLEPPSFALPYRRFSLFESRERREGVSYHPLQDWPLAAASE</sequence>